<dbReference type="Proteomes" id="UP001294570">
    <property type="component" value="Unassembled WGS sequence"/>
</dbReference>
<comment type="caution">
    <text evidence="8">The sequence shown here is derived from an EMBL/GenBank/DDBJ whole genome shotgun (WGS) entry which is preliminary data.</text>
</comment>
<dbReference type="PANTHER" id="PTHR35007">
    <property type="entry name" value="INTEGRAL MEMBRANE PROTEIN-RELATED"/>
    <property type="match status" value="1"/>
</dbReference>
<evidence type="ECO:0000256" key="1">
    <source>
        <dbReference type="ARBA" id="ARBA00004651"/>
    </source>
</evidence>
<dbReference type="Pfam" id="PF00482">
    <property type="entry name" value="T2SSF"/>
    <property type="match status" value="1"/>
</dbReference>
<keyword evidence="5 6" id="KW-0472">Membrane</keyword>
<evidence type="ECO:0000313" key="9">
    <source>
        <dbReference type="Proteomes" id="UP001294570"/>
    </source>
</evidence>
<protein>
    <submittedName>
        <fullName evidence="8">Type II secretion system F family protein</fullName>
    </submittedName>
</protein>
<keyword evidence="2" id="KW-1003">Cell membrane</keyword>
<name>A0ABU5GT43_9GAMM</name>
<evidence type="ECO:0000256" key="3">
    <source>
        <dbReference type="ARBA" id="ARBA00022692"/>
    </source>
</evidence>
<dbReference type="EMBL" id="JAXIVU010000009">
    <property type="protein sequence ID" value="MDY7219525.1"/>
    <property type="molecule type" value="Genomic_DNA"/>
</dbReference>
<dbReference type="RefSeq" id="WP_321553647.1">
    <property type="nucleotide sequence ID" value="NZ_JAXIVU010000009.1"/>
</dbReference>
<keyword evidence="9" id="KW-1185">Reference proteome</keyword>
<sequence>MLLLISAVLLLSAAGLLLYFYFQTQYRNRAIVQRLGQETGTARRELLRNFDEGGLAAHIKSLDAEVGQYLNIMGWRQAKQRSIFYLGQVAFTVACLGVAVIFVSTKGEGGLLLAVLFALAAGFLLPKMWLRKKAEARQANLVTEVSTLIPLLRSLFEVGLTVEQALRVITYEAQSILPEFTFELKWVLARVDAGLDLGSELRAVAELLDVEEVTDTFAILEQLITQGGGAMNSLLNLKNLVDERRLTALEELVSKLSAKMSMVMLTFLFPALLIVLAGPGFIAIIKALGDMG</sequence>
<feature type="transmembrane region" description="Helical" evidence="6">
    <location>
        <begin position="109"/>
        <end position="130"/>
    </location>
</feature>
<evidence type="ECO:0000256" key="4">
    <source>
        <dbReference type="ARBA" id="ARBA00022989"/>
    </source>
</evidence>
<keyword evidence="3 6" id="KW-0812">Transmembrane</keyword>
<reference evidence="8 9" key="1">
    <citation type="submission" date="2023-12" db="EMBL/GenBank/DDBJ databases">
        <title>Denitrificimonas halotolerans sp. nov.,a novel species isolated from landfill leachate.</title>
        <authorList>
            <person name="Wang S."/>
        </authorList>
    </citation>
    <scope>NUCLEOTIDE SEQUENCE [LARGE SCALE GENOMIC DNA]</scope>
    <source>
        <strain evidence="8 9">JX-1</strain>
    </source>
</reference>
<evidence type="ECO:0000259" key="7">
    <source>
        <dbReference type="Pfam" id="PF00482"/>
    </source>
</evidence>
<accession>A0ABU5GT43</accession>
<organism evidence="8 9">
    <name type="scientific">Denitrificimonas halotolerans</name>
    <dbReference type="NCBI Taxonomy" id="3098930"/>
    <lineage>
        <taxon>Bacteria</taxon>
        <taxon>Pseudomonadati</taxon>
        <taxon>Pseudomonadota</taxon>
        <taxon>Gammaproteobacteria</taxon>
        <taxon>Pseudomonadales</taxon>
        <taxon>Pseudomonadaceae</taxon>
        <taxon>Denitrificimonas</taxon>
    </lineage>
</organism>
<gene>
    <name evidence="8" type="ORF">TOI97_08100</name>
</gene>
<evidence type="ECO:0000256" key="5">
    <source>
        <dbReference type="ARBA" id="ARBA00023136"/>
    </source>
</evidence>
<evidence type="ECO:0000313" key="8">
    <source>
        <dbReference type="EMBL" id="MDY7219525.1"/>
    </source>
</evidence>
<dbReference type="InterPro" id="IPR018076">
    <property type="entry name" value="T2SS_GspF_dom"/>
</dbReference>
<evidence type="ECO:0000256" key="6">
    <source>
        <dbReference type="SAM" id="Phobius"/>
    </source>
</evidence>
<dbReference type="PANTHER" id="PTHR35007:SF2">
    <property type="entry name" value="PILUS ASSEMBLE PROTEIN"/>
    <property type="match status" value="1"/>
</dbReference>
<evidence type="ECO:0000256" key="2">
    <source>
        <dbReference type="ARBA" id="ARBA00022475"/>
    </source>
</evidence>
<feature type="transmembrane region" description="Helical" evidence="6">
    <location>
        <begin position="262"/>
        <end position="285"/>
    </location>
</feature>
<proteinExistence type="predicted"/>
<feature type="transmembrane region" description="Helical" evidence="6">
    <location>
        <begin position="6"/>
        <end position="22"/>
    </location>
</feature>
<comment type="subcellular location">
    <subcellularLocation>
        <location evidence="1">Cell membrane</location>
        <topology evidence="1">Multi-pass membrane protein</topology>
    </subcellularLocation>
</comment>
<feature type="domain" description="Type II secretion system protein GspF" evidence="7">
    <location>
        <begin position="151"/>
        <end position="276"/>
    </location>
</feature>
<feature type="transmembrane region" description="Helical" evidence="6">
    <location>
        <begin position="83"/>
        <end position="103"/>
    </location>
</feature>
<keyword evidence="4 6" id="KW-1133">Transmembrane helix</keyword>